<dbReference type="InterPro" id="IPR051101">
    <property type="entry name" value="ZC3H12/N4BP1_RNase_Reg"/>
</dbReference>
<dbReference type="InParanoid" id="D8M7E3"/>
<feature type="domain" description="RNase NYN" evidence="1">
    <location>
        <begin position="18"/>
        <end position="154"/>
    </location>
</feature>
<dbReference type="EMBL" id="FN668672">
    <property type="protein sequence ID" value="CBK23982.2"/>
    <property type="molecule type" value="Genomic_DNA"/>
</dbReference>
<dbReference type="GO" id="GO:0036464">
    <property type="term" value="C:cytoplasmic ribonucleoprotein granule"/>
    <property type="evidence" value="ECO:0007669"/>
    <property type="project" value="TreeGrafter"/>
</dbReference>
<dbReference type="GO" id="GO:0004521">
    <property type="term" value="F:RNA endonuclease activity"/>
    <property type="evidence" value="ECO:0007669"/>
    <property type="project" value="TreeGrafter"/>
</dbReference>
<dbReference type="RefSeq" id="XP_012898030.1">
    <property type="nucleotide sequence ID" value="XM_013042576.1"/>
</dbReference>
<sequence>MEYVLDPHKHYEHTDFAVVVDYQNVAMSYGKNKRFICKGIELCIDYWETKGFTVVGFVPRYILQDNVSKNPDPAKIPDDRKYLQRLWDDGHIFQCPPQDYDDSYAIEYLKRKPSVIVSNDLFRDHMQSCSQQEKEFIKAHLISYTWAGDDFMPNPQFDWDNMIRASYR</sequence>
<dbReference type="GO" id="GO:0005634">
    <property type="term" value="C:nucleus"/>
    <property type="evidence" value="ECO:0007669"/>
    <property type="project" value="TreeGrafter"/>
</dbReference>
<dbReference type="Gene3D" id="3.40.50.11980">
    <property type="match status" value="1"/>
</dbReference>
<dbReference type="InterPro" id="IPR021869">
    <property type="entry name" value="RNase_Zc3h12_NYN"/>
</dbReference>
<proteinExistence type="predicted"/>
<protein>
    <recommendedName>
        <fullName evidence="1">RNase NYN domain-containing protein</fullName>
    </recommendedName>
</protein>
<evidence type="ECO:0000313" key="3">
    <source>
        <dbReference type="Proteomes" id="UP000008312"/>
    </source>
</evidence>
<reference evidence="2" key="1">
    <citation type="submission" date="2010-02" db="EMBL/GenBank/DDBJ databases">
        <title>Sequencing and annotation of the Blastocystis hominis genome.</title>
        <authorList>
            <person name="Wincker P."/>
        </authorList>
    </citation>
    <scope>NUCLEOTIDE SEQUENCE</scope>
    <source>
        <strain evidence="2">Singapore isolate B</strain>
    </source>
</reference>
<dbReference type="GeneID" id="24920846"/>
<dbReference type="Pfam" id="PF11977">
    <property type="entry name" value="RNase_Zc3h12a"/>
    <property type="match status" value="1"/>
</dbReference>
<keyword evidence="3" id="KW-1185">Reference proteome</keyword>
<dbReference type="OrthoDB" id="392925at2759"/>
<dbReference type="GO" id="GO:0003729">
    <property type="term" value="F:mRNA binding"/>
    <property type="evidence" value="ECO:0007669"/>
    <property type="project" value="TreeGrafter"/>
</dbReference>
<gene>
    <name evidence="2" type="ORF">GSBLH_T00003783001</name>
</gene>
<organism evidence="2">
    <name type="scientific">Blastocystis hominis</name>
    <dbReference type="NCBI Taxonomy" id="12968"/>
    <lineage>
        <taxon>Eukaryota</taxon>
        <taxon>Sar</taxon>
        <taxon>Stramenopiles</taxon>
        <taxon>Bigyra</taxon>
        <taxon>Opalozoa</taxon>
        <taxon>Opalinata</taxon>
        <taxon>Blastocystidae</taxon>
        <taxon>Blastocystis</taxon>
    </lineage>
</organism>
<dbReference type="OMA" id="DAPICEQ"/>
<evidence type="ECO:0000313" key="2">
    <source>
        <dbReference type="EMBL" id="CBK23982.2"/>
    </source>
</evidence>
<dbReference type="PANTHER" id="PTHR12876">
    <property type="entry name" value="N4BP1-RELATED"/>
    <property type="match status" value="1"/>
</dbReference>
<dbReference type="Proteomes" id="UP000008312">
    <property type="component" value="Unassembled WGS sequence"/>
</dbReference>
<accession>D8M7E3</accession>
<name>D8M7E3_BLAHO</name>
<evidence type="ECO:0000259" key="1">
    <source>
        <dbReference type="Pfam" id="PF11977"/>
    </source>
</evidence>
<dbReference type="PANTHER" id="PTHR12876:SF35">
    <property type="entry name" value="LD08718P-RELATED"/>
    <property type="match status" value="1"/>
</dbReference>
<dbReference type="AlphaFoldDB" id="D8M7E3"/>